<keyword evidence="1" id="KW-0812">Transmembrane</keyword>
<evidence type="ECO:0000313" key="2">
    <source>
        <dbReference type="EMBL" id="VFQ61067.1"/>
    </source>
</evidence>
<gene>
    <name evidence="2" type="ORF">CCAM_LOCUS2843</name>
</gene>
<feature type="transmembrane region" description="Helical" evidence="1">
    <location>
        <begin position="90"/>
        <end position="108"/>
    </location>
</feature>
<evidence type="ECO:0000256" key="1">
    <source>
        <dbReference type="SAM" id="Phobius"/>
    </source>
</evidence>
<keyword evidence="1" id="KW-1133">Transmembrane helix</keyword>
<sequence length="166" mass="17871">MGVSGAAASAYEWFCNTVLVNRWTFLFLSPVVAISLPRRVGFDWRLDGATFFVVLFLYMSWMNSEGDGGGGGGGDDGGDGDDGVGVFEMYKQYFLPLIALIVLVQGYSSRWRLSLAFYALAVIVFLSLLPTILTAIFTMATAFLAAIIGGGDSDEEEDGDDGDDDD</sequence>
<feature type="transmembrane region" description="Helical" evidence="1">
    <location>
        <begin position="20"/>
        <end position="37"/>
    </location>
</feature>
<keyword evidence="1" id="KW-0472">Membrane</keyword>
<accession>A0A484KCV6</accession>
<proteinExistence type="predicted"/>
<protein>
    <submittedName>
        <fullName evidence="2">Uncharacterized protein</fullName>
    </submittedName>
</protein>
<organism evidence="2 3">
    <name type="scientific">Cuscuta campestris</name>
    <dbReference type="NCBI Taxonomy" id="132261"/>
    <lineage>
        <taxon>Eukaryota</taxon>
        <taxon>Viridiplantae</taxon>
        <taxon>Streptophyta</taxon>
        <taxon>Embryophyta</taxon>
        <taxon>Tracheophyta</taxon>
        <taxon>Spermatophyta</taxon>
        <taxon>Magnoliopsida</taxon>
        <taxon>eudicotyledons</taxon>
        <taxon>Gunneridae</taxon>
        <taxon>Pentapetalae</taxon>
        <taxon>asterids</taxon>
        <taxon>lamiids</taxon>
        <taxon>Solanales</taxon>
        <taxon>Convolvulaceae</taxon>
        <taxon>Cuscuteae</taxon>
        <taxon>Cuscuta</taxon>
        <taxon>Cuscuta subgen. Grammica</taxon>
        <taxon>Cuscuta sect. Cleistogrammica</taxon>
    </lineage>
</organism>
<keyword evidence="3" id="KW-1185">Reference proteome</keyword>
<feature type="transmembrane region" description="Helical" evidence="1">
    <location>
        <begin position="44"/>
        <end position="61"/>
    </location>
</feature>
<dbReference type="AlphaFoldDB" id="A0A484KCV6"/>
<feature type="transmembrane region" description="Helical" evidence="1">
    <location>
        <begin position="115"/>
        <end position="148"/>
    </location>
</feature>
<name>A0A484KCV6_9ASTE</name>
<dbReference type="EMBL" id="OOIL02000126">
    <property type="protein sequence ID" value="VFQ61067.1"/>
    <property type="molecule type" value="Genomic_DNA"/>
</dbReference>
<evidence type="ECO:0000313" key="3">
    <source>
        <dbReference type="Proteomes" id="UP000595140"/>
    </source>
</evidence>
<reference evidence="2 3" key="1">
    <citation type="submission" date="2018-04" db="EMBL/GenBank/DDBJ databases">
        <authorList>
            <person name="Vogel A."/>
        </authorList>
    </citation>
    <scope>NUCLEOTIDE SEQUENCE [LARGE SCALE GENOMIC DNA]</scope>
</reference>
<dbReference type="Proteomes" id="UP000595140">
    <property type="component" value="Unassembled WGS sequence"/>
</dbReference>